<dbReference type="Pfam" id="PF07980">
    <property type="entry name" value="SusD_RagB"/>
    <property type="match status" value="2"/>
</dbReference>
<keyword evidence="3" id="KW-0732">Signal</keyword>
<evidence type="ECO:0000256" key="2">
    <source>
        <dbReference type="ARBA" id="ARBA00006275"/>
    </source>
</evidence>
<evidence type="ECO:0000256" key="1">
    <source>
        <dbReference type="ARBA" id="ARBA00004442"/>
    </source>
</evidence>
<evidence type="ECO:0000256" key="5">
    <source>
        <dbReference type="ARBA" id="ARBA00023237"/>
    </source>
</evidence>
<protein>
    <submittedName>
        <fullName evidence="7">RagB/SusD family nutrient uptake outer membrane protein</fullName>
    </submittedName>
</protein>
<evidence type="ECO:0000256" key="4">
    <source>
        <dbReference type="ARBA" id="ARBA00023136"/>
    </source>
</evidence>
<keyword evidence="8" id="KW-1185">Reference proteome</keyword>
<evidence type="ECO:0000259" key="6">
    <source>
        <dbReference type="Pfam" id="PF07980"/>
    </source>
</evidence>
<dbReference type="Gene3D" id="1.25.40.390">
    <property type="match status" value="1"/>
</dbReference>
<accession>A0ABT3CUI2</accession>
<gene>
    <name evidence="7" type="ORF">N7U62_11815</name>
</gene>
<proteinExistence type="inferred from homology"/>
<dbReference type="InterPro" id="IPR012944">
    <property type="entry name" value="SusD_RagB_dom"/>
</dbReference>
<comment type="subcellular location">
    <subcellularLocation>
        <location evidence="1">Cell outer membrane</location>
    </subcellularLocation>
</comment>
<dbReference type="Proteomes" id="UP001300692">
    <property type="component" value="Unassembled WGS sequence"/>
</dbReference>
<evidence type="ECO:0000256" key="3">
    <source>
        <dbReference type="ARBA" id="ARBA00022729"/>
    </source>
</evidence>
<keyword evidence="4" id="KW-0472">Membrane</keyword>
<evidence type="ECO:0000313" key="7">
    <source>
        <dbReference type="EMBL" id="MCV9387355.1"/>
    </source>
</evidence>
<dbReference type="InterPro" id="IPR011990">
    <property type="entry name" value="TPR-like_helical_dom_sf"/>
</dbReference>
<name>A0ABT3CUI2_9BACT</name>
<dbReference type="SUPFAM" id="SSF48452">
    <property type="entry name" value="TPR-like"/>
    <property type="match status" value="1"/>
</dbReference>
<evidence type="ECO:0000313" key="8">
    <source>
        <dbReference type="Proteomes" id="UP001300692"/>
    </source>
</evidence>
<sequence>MKAEALFRQGDTGGEALDLVNQVRARSNATPLTVLTEDDILDERGRELAFEMHRRRDLIRFDKFGDPWEFKEASDDYRKLFPIPQAAIDANPNLEQNPGYAGG</sequence>
<keyword evidence="5" id="KW-0998">Cell outer membrane</keyword>
<feature type="domain" description="RagB/SusD" evidence="6">
    <location>
        <begin position="75"/>
        <end position="100"/>
    </location>
</feature>
<reference evidence="7 8" key="1">
    <citation type="submission" date="2022-10" db="EMBL/GenBank/DDBJ databases">
        <title>Comparative genomics and taxonomic characterization of three novel marine species of genus Reichenbachiella exhibiting antioxidant and polysaccharide degradation activities.</title>
        <authorList>
            <person name="Muhammad N."/>
            <person name="Lee Y.-J."/>
            <person name="Ko J."/>
            <person name="Kim S.-G."/>
        </authorList>
    </citation>
    <scope>NUCLEOTIDE SEQUENCE [LARGE SCALE GENOMIC DNA]</scope>
    <source>
        <strain evidence="7 8">ABR2-5</strain>
    </source>
</reference>
<comment type="caution">
    <text evidence="7">The sequence shown here is derived from an EMBL/GenBank/DDBJ whole genome shotgun (WGS) entry which is preliminary data.</text>
</comment>
<comment type="similarity">
    <text evidence="2">Belongs to the SusD family.</text>
</comment>
<dbReference type="EMBL" id="JAOYOD010000001">
    <property type="protein sequence ID" value="MCV9387355.1"/>
    <property type="molecule type" value="Genomic_DNA"/>
</dbReference>
<dbReference type="RefSeq" id="WP_264138179.1">
    <property type="nucleotide sequence ID" value="NZ_JAOYOD010000001.1"/>
</dbReference>
<feature type="domain" description="RagB/SusD" evidence="6">
    <location>
        <begin position="1"/>
        <end position="64"/>
    </location>
</feature>
<organism evidence="7 8">
    <name type="scientific">Reichenbachiella ulvae</name>
    <dbReference type="NCBI Taxonomy" id="2980104"/>
    <lineage>
        <taxon>Bacteria</taxon>
        <taxon>Pseudomonadati</taxon>
        <taxon>Bacteroidota</taxon>
        <taxon>Cytophagia</taxon>
        <taxon>Cytophagales</taxon>
        <taxon>Reichenbachiellaceae</taxon>
        <taxon>Reichenbachiella</taxon>
    </lineage>
</organism>